<evidence type="ECO:0000256" key="1">
    <source>
        <dbReference type="SAM" id="MobiDB-lite"/>
    </source>
</evidence>
<name>A0ABD1WY71_9LAMI</name>
<dbReference type="PANTHER" id="PTHR34952:SF2">
    <property type="entry name" value="OS05G0113500 PROTEIN"/>
    <property type="match status" value="1"/>
</dbReference>
<keyword evidence="3" id="KW-1185">Reference proteome</keyword>
<dbReference type="Proteomes" id="UP001604277">
    <property type="component" value="Unassembled WGS sequence"/>
</dbReference>
<feature type="compositionally biased region" description="Basic and acidic residues" evidence="1">
    <location>
        <begin position="117"/>
        <end position="128"/>
    </location>
</feature>
<organism evidence="2 3">
    <name type="scientific">Forsythia ovata</name>
    <dbReference type="NCBI Taxonomy" id="205694"/>
    <lineage>
        <taxon>Eukaryota</taxon>
        <taxon>Viridiplantae</taxon>
        <taxon>Streptophyta</taxon>
        <taxon>Embryophyta</taxon>
        <taxon>Tracheophyta</taxon>
        <taxon>Spermatophyta</taxon>
        <taxon>Magnoliopsida</taxon>
        <taxon>eudicotyledons</taxon>
        <taxon>Gunneridae</taxon>
        <taxon>Pentapetalae</taxon>
        <taxon>asterids</taxon>
        <taxon>lamiids</taxon>
        <taxon>Lamiales</taxon>
        <taxon>Oleaceae</taxon>
        <taxon>Forsythieae</taxon>
        <taxon>Forsythia</taxon>
    </lineage>
</organism>
<dbReference type="AlphaFoldDB" id="A0ABD1WY71"/>
<reference evidence="3" key="1">
    <citation type="submission" date="2024-07" db="EMBL/GenBank/DDBJ databases">
        <title>Two chromosome-level genome assemblies of Korean endemic species Abeliophyllum distichum and Forsythia ovata (Oleaceae).</title>
        <authorList>
            <person name="Jang H."/>
        </authorList>
    </citation>
    <scope>NUCLEOTIDE SEQUENCE [LARGE SCALE GENOMIC DNA]</scope>
</reference>
<dbReference type="EMBL" id="JBFOLJ010000002">
    <property type="protein sequence ID" value="KAL2554667.1"/>
    <property type="molecule type" value="Genomic_DNA"/>
</dbReference>
<evidence type="ECO:0000313" key="3">
    <source>
        <dbReference type="Proteomes" id="UP001604277"/>
    </source>
</evidence>
<comment type="caution">
    <text evidence="2">The sequence shown here is derived from an EMBL/GenBank/DDBJ whole genome shotgun (WGS) entry which is preliminary data.</text>
</comment>
<protein>
    <submittedName>
        <fullName evidence="2">Uncharacterized protein</fullName>
    </submittedName>
</protein>
<feature type="compositionally biased region" description="Basic residues" evidence="1">
    <location>
        <begin position="190"/>
        <end position="225"/>
    </location>
</feature>
<proteinExistence type="predicted"/>
<sequence length="285" mass="30512">MTMDVCVLHNTPGPQDITSLSESSTDPPDSACYGASELSLNDLKTCLTEFLNIEDVATSSCGLTPTPEKNVIGNVVRIDEYKDPDVSESSSPASENHLSKCATFSLGEHISSTAELVDGKEKQGDDITTKVSSPNGYAKSASLPTPLKLVSAMKGSREKQGIPPKGLSVTWAPDVYDPIPTAVSHVSSNKNHRHRSDSKRYGKNKQKGGGKSSRGSKGKDKKQGRKNSGSSNRFKSLDEKDRVVGFCEPQVSIVDFDVGCQDLLCGTSFLKKSATNLHYPVAEAT</sequence>
<evidence type="ECO:0000313" key="2">
    <source>
        <dbReference type="EMBL" id="KAL2554667.1"/>
    </source>
</evidence>
<accession>A0ABD1WY71</accession>
<feature type="region of interest" description="Disordered" evidence="1">
    <location>
        <begin position="117"/>
        <end position="142"/>
    </location>
</feature>
<feature type="region of interest" description="Disordered" evidence="1">
    <location>
        <begin position="182"/>
        <end position="235"/>
    </location>
</feature>
<gene>
    <name evidence="2" type="ORF">Fot_08286</name>
</gene>
<dbReference type="PANTHER" id="PTHR34952">
    <property type="entry name" value="OS05G0113500 PROTEIN"/>
    <property type="match status" value="1"/>
</dbReference>